<evidence type="ECO:0000313" key="2">
    <source>
        <dbReference type="Proteomes" id="UP000091857"/>
    </source>
</evidence>
<comment type="caution">
    <text evidence="1">The sequence shown here is derived from an EMBL/GenBank/DDBJ whole genome shotgun (WGS) entry which is preliminary data.</text>
</comment>
<sequence>MDFTSSIHQSSSLYPYYVLLNGFSIIPLSHFLFAAAVFSVVFLYNFLEFHLVGDFFLGFRGNPIRLTHNPSSALYNSVVSHCKILHGRYLATLWLASPHLQTCFLSFGGRPPVFSYRRQIYHASDGGTIALDWLTHSDVSGGSFLMNNAISKEDKIPIVVVIPGLSSDSAAAYIKHFAFSTAKRGLNVVVCNHRGLGGVSITSDCFYNAGWTEDIRVVINYLHNEYPSAPLFAVGTSIGANILVKYLGEDGERTHVAGAVAICNPWDLMIGDRFISRRLLQKFYDRVLAFGLQNYAKLHEPRFSRLATWEGIKKSRSVRDFNSHLTCHVGKFETVDTFYRRCSSSYYVGNVSVPLLCINALDDPLCTREAIPWDECRANKNIVLATPKHGGHLAFFEGLTGACLWWVRAVDEFLVVLHSSTCMHVQKDISSLHSSDGTAIDQGPYVNIAEDGMVASVFGQEPRDHVSEEIKEMISDIGQDDHHTETTQTSEQHTNINTKSSDVTAPVRKCLNQISRQTQKSALLLTRKIFPAAMLRR</sequence>
<dbReference type="Proteomes" id="UP000091857">
    <property type="component" value="Chromosome 18"/>
</dbReference>
<protein>
    <submittedName>
        <fullName evidence="1">Uncharacterized protein</fullName>
    </submittedName>
</protein>
<accession>A0ACB7G3U1</accession>
<name>A0ACB7G3U1_MANES</name>
<proteinExistence type="predicted"/>
<keyword evidence="2" id="KW-1185">Reference proteome</keyword>
<evidence type="ECO:0000313" key="1">
    <source>
        <dbReference type="EMBL" id="KAG8633386.1"/>
    </source>
</evidence>
<gene>
    <name evidence="1" type="ORF">MANES_18G099500v8</name>
</gene>
<reference evidence="2" key="1">
    <citation type="journal article" date="2016" name="Nat. Biotechnol.">
        <title>Sequencing wild and cultivated cassava and related species reveals extensive interspecific hybridization and genetic diversity.</title>
        <authorList>
            <person name="Bredeson J.V."/>
            <person name="Lyons J.B."/>
            <person name="Prochnik S.E."/>
            <person name="Wu G.A."/>
            <person name="Ha C.M."/>
            <person name="Edsinger-Gonzales E."/>
            <person name="Grimwood J."/>
            <person name="Schmutz J."/>
            <person name="Rabbi I.Y."/>
            <person name="Egesi C."/>
            <person name="Nauluvula P."/>
            <person name="Lebot V."/>
            <person name="Ndunguru J."/>
            <person name="Mkamilo G."/>
            <person name="Bart R.S."/>
            <person name="Setter T.L."/>
            <person name="Gleadow R.M."/>
            <person name="Kulakow P."/>
            <person name="Ferguson M.E."/>
            <person name="Rounsley S."/>
            <person name="Rokhsar D.S."/>
        </authorList>
    </citation>
    <scope>NUCLEOTIDE SEQUENCE [LARGE SCALE GENOMIC DNA]</scope>
    <source>
        <strain evidence="2">cv. AM560-2</strain>
    </source>
</reference>
<dbReference type="EMBL" id="CM004404">
    <property type="protein sequence ID" value="KAG8633386.1"/>
    <property type="molecule type" value="Genomic_DNA"/>
</dbReference>
<organism evidence="1 2">
    <name type="scientific">Manihot esculenta</name>
    <name type="common">Cassava</name>
    <name type="synonym">Jatropha manihot</name>
    <dbReference type="NCBI Taxonomy" id="3983"/>
    <lineage>
        <taxon>Eukaryota</taxon>
        <taxon>Viridiplantae</taxon>
        <taxon>Streptophyta</taxon>
        <taxon>Embryophyta</taxon>
        <taxon>Tracheophyta</taxon>
        <taxon>Spermatophyta</taxon>
        <taxon>Magnoliopsida</taxon>
        <taxon>eudicotyledons</taxon>
        <taxon>Gunneridae</taxon>
        <taxon>Pentapetalae</taxon>
        <taxon>rosids</taxon>
        <taxon>fabids</taxon>
        <taxon>Malpighiales</taxon>
        <taxon>Euphorbiaceae</taxon>
        <taxon>Crotonoideae</taxon>
        <taxon>Manihoteae</taxon>
        <taxon>Manihot</taxon>
    </lineage>
</organism>